<dbReference type="PANTHER" id="PTHR37690:SF1">
    <property type="entry name" value="CHORISMATE DEHYDRATASE"/>
    <property type="match status" value="1"/>
</dbReference>
<dbReference type="EC" id="4.2.1.151" evidence="4"/>
<keyword evidence="3 4" id="KW-0456">Lyase</keyword>
<dbReference type="EMBL" id="NXLT01000001">
    <property type="protein sequence ID" value="RDU68494.1"/>
    <property type="molecule type" value="Genomic_DNA"/>
</dbReference>
<comment type="catalytic activity">
    <reaction evidence="4">
        <text>chorismate = 3-[(1-carboxyvinyl)-oxy]benzoate + H2O</text>
        <dbReference type="Rhea" id="RHEA:40051"/>
        <dbReference type="ChEBI" id="CHEBI:15377"/>
        <dbReference type="ChEBI" id="CHEBI:29748"/>
        <dbReference type="ChEBI" id="CHEBI:76981"/>
        <dbReference type="EC" id="4.2.1.151"/>
    </reaction>
</comment>
<name>A0A3D8IV22_9HELI</name>
<protein>
    <recommendedName>
        <fullName evidence="4">Chorismate dehydratase</fullName>
        <ecNumber evidence="4">4.2.1.151</ecNumber>
    </recommendedName>
    <alternativeName>
        <fullName evidence="4">Menaquinone biosynthetic enzyme MqnA</fullName>
    </alternativeName>
</protein>
<reference evidence="5 6" key="1">
    <citation type="submission" date="2018-04" db="EMBL/GenBank/DDBJ databases">
        <title>Novel Campyloabacter and Helicobacter Species and Strains.</title>
        <authorList>
            <person name="Mannion A.J."/>
            <person name="Shen Z."/>
            <person name="Fox J.G."/>
        </authorList>
    </citation>
    <scope>NUCLEOTIDE SEQUENCE [LARGE SCALE GENOMIC DNA]</scope>
    <source>
        <strain evidence="5 6">MIT 12-6600</strain>
    </source>
</reference>
<dbReference type="Pfam" id="PF02621">
    <property type="entry name" value="VitK2_biosynth"/>
    <property type="match status" value="1"/>
</dbReference>
<sequence length="230" mass="26576">MRFGKIAYLNLLPFDVCIKAYPLPSYMKKCIALKKSFPSKLNQDFLFRRIDAGFISSIAGYASHYKHKVCPSGIIAKGAVWSVIVKKGSGFDYQSDTSNALSQVLGLQGEVLIGDRALRFRYNGGEFEDMGEKWWDRTKLPFVFGRLCFSSYGELLGRISKAFNKRYGTKHKKIPHYMLMAASHRSGVESWYIAEYLKHIFYAIGPKEKRGLERFYRQVRLKCIKRPHRF</sequence>
<dbReference type="OrthoDB" id="9810112at2"/>
<dbReference type="SUPFAM" id="SSF53850">
    <property type="entry name" value="Periplasmic binding protein-like II"/>
    <property type="match status" value="1"/>
</dbReference>
<evidence type="ECO:0000313" key="6">
    <source>
        <dbReference type="Proteomes" id="UP000256514"/>
    </source>
</evidence>
<dbReference type="UniPathway" id="UPA00079"/>
<dbReference type="Proteomes" id="UP000256514">
    <property type="component" value="Unassembled WGS sequence"/>
</dbReference>
<dbReference type="HAMAP" id="MF_00995">
    <property type="entry name" value="MqnA"/>
    <property type="match status" value="1"/>
</dbReference>
<dbReference type="RefSeq" id="WP_115570440.1">
    <property type="nucleotide sequence ID" value="NZ_NXLT01000001.1"/>
</dbReference>
<accession>A0A3D8IV22</accession>
<dbReference type="PANTHER" id="PTHR37690">
    <property type="entry name" value="CHORISMATE DEHYDRATASE"/>
    <property type="match status" value="1"/>
</dbReference>
<comment type="pathway">
    <text evidence="1 4">Quinol/quinone metabolism; menaquinone biosynthesis.</text>
</comment>
<comment type="similarity">
    <text evidence="4">Belongs to the MqnA/MqnD family. MqnA subfamily.</text>
</comment>
<gene>
    <name evidence="4" type="primary">mqnA</name>
    <name evidence="5" type="ORF">CQA54_01425</name>
</gene>
<evidence type="ECO:0000256" key="1">
    <source>
        <dbReference type="ARBA" id="ARBA00004863"/>
    </source>
</evidence>
<dbReference type="Gene3D" id="3.40.190.10">
    <property type="entry name" value="Periplasmic binding protein-like II"/>
    <property type="match status" value="2"/>
</dbReference>
<dbReference type="InterPro" id="IPR003773">
    <property type="entry name" value="Menaquinone_biosynth"/>
</dbReference>
<evidence type="ECO:0000313" key="5">
    <source>
        <dbReference type="EMBL" id="RDU68494.1"/>
    </source>
</evidence>
<dbReference type="GO" id="GO:0016836">
    <property type="term" value="F:hydro-lyase activity"/>
    <property type="evidence" value="ECO:0007669"/>
    <property type="project" value="UniProtKB-UniRule"/>
</dbReference>
<dbReference type="GO" id="GO:0009234">
    <property type="term" value="P:menaquinone biosynthetic process"/>
    <property type="evidence" value="ECO:0007669"/>
    <property type="project" value="UniProtKB-UniRule"/>
</dbReference>
<evidence type="ECO:0000256" key="3">
    <source>
        <dbReference type="ARBA" id="ARBA00023239"/>
    </source>
</evidence>
<keyword evidence="6" id="KW-1185">Reference proteome</keyword>
<evidence type="ECO:0000256" key="2">
    <source>
        <dbReference type="ARBA" id="ARBA00022428"/>
    </source>
</evidence>
<organism evidence="5 6">
    <name type="scientific">Helicobacter equorum</name>
    <dbReference type="NCBI Taxonomy" id="361872"/>
    <lineage>
        <taxon>Bacteria</taxon>
        <taxon>Pseudomonadati</taxon>
        <taxon>Campylobacterota</taxon>
        <taxon>Epsilonproteobacteria</taxon>
        <taxon>Campylobacterales</taxon>
        <taxon>Helicobacteraceae</taxon>
        <taxon>Helicobacter</taxon>
    </lineage>
</organism>
<comment type="caution">
    <text evidence="5">The sequence shown here is derived from an EMBL/GenBank/DDBJ whole genome shotgun (WGS) entry which is preliminary data.</text>
</comment>
<comment type="function">
    <text evidence="4">Catalyzes the dehydration of chorismate into 3-[(1-carboxyvinyl)oxy]benzoate, a step in the biosynthesis of menaquinone (MK, vitamin K2).</text>
</comment>
<proteinExistence type="inferred from homology"/>
<evidence type="ECO:0000256" key="4">
    <source>
        <dbReference type="HAMAP-Rule" id="MF_00995"/>
    </source>
</evidence>
<dbReference type="InterPro" id="IPR030868">
    <property type="entry name" value="MqnA"/>
</dbReference>
<keyword evidence="2 4" id="KW-0474">Menaquinone biosynthesis</keyword>
<dbReference type="AlphaFoldDB" id="A0A3D8IV22"/>